<dbReference type="FunFam" id="3.20.20.80:FF:000015">
    <property type="entry name" value="Acidic endochitinase SE2"/>
    <property type="match status" value="1"/>
</dbReference>
<dbReference type="PROSITE" id="PS51910">
    <property type="entry name" value="GH18_2"/>
    <property type="match status" value="1"/>
</dbReference>
<dbReference type="EMBL" id="HM474410">
    <property type="protein sequence ID" value="ADJ78351.1"/>
    <property type="molecule type" value="mRNA"/>
</dbReference>
<keyword evidence="4" id="KW-0146">Chitin degradation</keyword>
<dbReference type="InterPro" id="IPR001223">
    <property type="entry name" value="Glyco_hydro18_cat"/>
</dbReference>
<dbReference type="EvolutionaryTrace" id="D9MWI4"/>
<dbReference type="PANTHER" id="PTHR45708">
    <property type="entry name" value="ENDOCHITINASE"/>
    <property type="match status" value="1"/>
</dbReference>
<feature type="domain" description="GH18" evidence="7">
    <location>
        <begin position="3"/>
        <end position="272"/>
    </location>
</feature>
<evidence type="ECO:0000256" key="3">
    <source>
        <dbReference type="ARBA" id="ARBA00022801"/>
    </source>
</evidence>
<keyword evidence="6" id="KW-0624">Polysaccharide degradation</keyword>
<keyword evidence="8" id="KW-0022">Alpha-amylase inhibitor</keyword>
<keyword evidence="5" id="KW-1015">Disulfide bond</keyword>
<feature type="disulfide bond" evidence="9">
    <location>
        <begin position="158"/>
        <end position="187"/>
    </location>
</feature>
<keyword evidence="3 8" id="KW-0378">Hydrolase</keyword>
<dbReference type="SMR" id="D9MWI4"/>
<dbReference type="GO" id="GO:0006032">
    <property type="term" value="P:chitin catabolic process"/>
    <property type="evidence" value="ECO:0007669"/>
    <property type="project" value="UniProtKB-KW"/>
</dbReference>
<evidence type="ECO:0000259" key="7">
    <source>
        <dbReference type="PROSITE" id="PS51910"/>
    </source>
</evidence>
<evidence type="ECO:0000256" key="1">
    <source>
        <dbReference type="ARBA" id="ARBA00000822"/>
    </source>
</evidence>
<evidence type="ECO:0000256" key="2">
    <source>
        <dbReference type="ARBA" id="ARBA00012729"/>
    </source>
</evidence>
<keyword evidence="8" id="KW-0326">Glycosidase</keyword>
<feature type="non-terminal residue" evidence="8">
    <location>
        <position position="1"/>
    </location>
</feature>
<evidence type="ECO:0007829" key="9">
    <source>
        <dbReference type="PDB" id="3MU7"/>
    </source>
</evidence>
<dbReference type="AlphaFoldDB" id="D9MWI4"/>
<comment type="catalytic activity">
    <reaction evidence="1">
        <text>Random endo-hydrolysis of N-acetyl-beta-D-glucosaminide (1-&gt;4)-beta-linkages in chitin and chitodextrins.</text>
        <dbReference type="EC" id="3.2.1.14"/>
    </reaction>
</comment>
<evidence type="ECO:0000256" key="5">
    <source>
        <dbReference type="ARBA" id="ARBA00023157"/>
    </source>
</evidence>
<dbReference type="SUPFAM" id="SSF51445">
    <property type="entry name" value="(Trans)glycosidases"/>
    <property type="match status" value="1"/>
</dbReference>
<reference evidence="8 9" key="1">
    <citation type="journal article" date="2010" name="BMC Struct. Biol.">
        <title>Modulation of inhibitory activity of xylanase-alpha-amylase inhibitor protein (XAIP): binding studies and crystal structure determination of XAIP-II from Scadoxus multiflorus at 1.2 A resolution.</title>
        <authorList>
            <person name="Kumar S."/>
            <person name="Singh N."/>
            <person name="Mishra B."/>
            <person name="Dube D."/>
            <person name="Sinha M."/>
            <person name="Singh S.B."/>
            <person name="Dey S."/>
            <person name="Kaur P."/>
            <person name="Sharma S."/>
            <person name="Singh T.P."/>
        </authorList>
    </citation>
    <scope>X-RAY CRYSTALLOGRAPHY (1.29 ANGSTROMS) IN COMPLEX WITH PHOSPHATE</scope>
    <source>
        <strain evidence="8">AIIMSBP-002</strain>
        <tissue evidence="8">Bulb</tissue>
    </source>
</reference>
<dbReference type="GO" id="GO:0045493">
    <property type="term" value="P:xylan catabolic process"/>
    <property type="evidence" value="ECO:0007669"/>
    <property type="project" value="UniProtKB-KW"/>
</dbReference>
<keyword evidence="8" id="KW-0858">Xylan degradation</keyword>
<dbReference type="GO" id="GO:0005576">
    <property type="term" value="C:extracellular region"/>
    <property type="evidence" value="ECO:0007669"/>
    <property type="project" value="TreeGrafter"/>
</dbReference>
<dbReference type="PANTHER" id="PTHR45708:SF59">
    <property type="entry name" value="OS11G0701900 PROTEIN"/>
    <property type="match status" value="1"/>
</dbReference>
<dbReference type="InterPro" id="IPR017853">
    <property type="entry name" value="GH"/>
</dbReference>
<evidence type="ECO:0000256" key="4">
    <source>
        <dbReference type="ARBA" id="ARBA00023024"/>
    </source>
</evidence>
<dbReference type="GO" id="GO:0015066">
    <property type="term" value="F:alpha-amylase inhibitor activity"/>
    <property type="evidence" value="ECO:0007669"/>
    <property type="project" value="UniProtKB-KW"/>
</dbReference>
<evidence type="ECO:0000256" key="6">
    <source>
        <dbReference type="ARBA" id="ARBA00023326"/>
    </source>
</evidence>
<name>D9MWI4_9ASPA</name>
<dbReference type="GO" id="GO:0008843">
    <property type="term" value="F:endochitinase activity"/>
    <property type="evidence" value="ECO:0007669"/>
    <property type="project" value="UniProtKB-EC"/>
</dbReference>
<organism evidence="8">
    <name type="scientific">Scadoxus multiflorus</name>
    <dbReference type="NCBI Taxonomy" id="82246"/>
    <lineage>
        <taxon>Eukaryota</taxon>
        <taxon>Viridiplantae</taxon>
        <taxon>Streptophyta</taxon>
        <taxon>Embryophyta</taxon>
        <taxon>Tracheophyta</taxon>
        <taxon>Spermatophyta</taxon>
        <taxon>Magnoliopsida</taxon>
        <taxon>Liliopsida</taxon>
        <taxon>Asparagales</taxon>
        <taxon>Amaryllidaceae</taxon>
        <taxon>Amaryllidoideae</taxon>
        <taxon>Scadoxus</taxon>
    </lineage>
</organism>
<evidence type="ECO:0000313" key="8">
    <source>
        <dbReference type="EMBL" id="ADJ78351.1"/>
    </source>
</evidence>
<dbReference type="Gene3D" id="3.20.20.80">
    <property type="entry name" value="Glycosidases"/>
    <property type="match status" value="1"/>
</dbReference>
<keyword evidence="6" id="KW-0119">Carbohydrate metabolism</keyword>
<dbReference type="Pfam" id="PF00704">
    <property type="entry name" value="Glyco_hydro_18"/>
    <property type="match status" value="1"/>
</dbReference>
<dbReference type="EC" id="3.2.1.14" evidence="2"/>
<sequence>GSLDIAVYWGQSFDERSLEATCDSGNYAYVIIGFLNTFGGGQTPALDISGHSPKGLEPQIKHCQSKNVKVLLSIGGPAGPYSLDSRNDANDLAVYLHKNFLLPPAGTSESRPFGNAVLDGIDFHIEHGGPSQYQLLANILSSFRLSGSEFALTAAPQCVYPDPNLGTVINSATFDAIWVQFYNNPQCSYSAGNASALMNAWKEWSMKARTDKVFLGFPAHPDAAGSGYMPPSKVKFQVFPNAQDSTKFGGIMLWDSYWDTVSQFSNKILGKGV</sequence>
<protein>
    <recommendedName>
        <fullName evidence="2">chitinase</fullName>
        <ecNumber evidence="2">3.2.1.14</ecNumber>
    </recommendedName>
</protein>
<accession>D9MWI4</accession>
<feature type="non-terminal residue" evidence="8">
    <location>
        <position position="273"/>
    </location>
</feature>
<dbReference type="PDBsum" id="3MU7"/>
<proteinExistence type="evidence at protein level"/>
<dbReference type="CAZy" id="GH18">
    <property type="family name" value="Glycoside Hydrolase Family 18"/>
</dbReference>
<dbReference type="InterPro" id="IPR045321">
    <property type="entry name" value="Cts1-like"/>
</dbReference>
<keyword evidence="9" id="KW-0002">3D-structure</keyword>
<dbReference type="InterPro" id="IPR050542">
    <property type="entry name" value="Glycosyl_Hydrlase18_Chitinase"/>
</dbReference>
<dbReference type="PDB" id="3MU7">
    <property type="method" value="X-ray"/>
    <property type="resolution" value="1.29 A"/>
    <property type="chains" value="A=1-273"/>
</dbReference>
<feature type="disulfide bond" evidence="9">
    <location>
        <begin position="22"/>
        <end position="63"/>
    </location>
</feature>
<dbReference type="CDD" id="cd02877">
    <property type="entry name" value="GH18_hevamine_XipI_class_III"/>
    <property type="match status" value="1"/>
</dbReference>